<proteinExistence type="predicted"/>
<organism evidence="2 3">
    <name type="scientific">Salinarimonas ramus</name>
    <dbReference type="NCBI Taxonomy" id="690164"/>
    <lineage>
        <taxon>Bacteria</taxon>
        <taxon>Pseudomonadati</taxon>
        <taxon>Pseudomonadota</taxon>
        <taxon>Alphaproteobacteria</taxon>
        <taxon>Hyphomicrobiales</taxon>
        <taxon>Salinarimonadaceae</taxon>
        <taxon>Salinarimonas</taxon>
    </lineage>
</organism>
<name>A0A917QA91_9HYPH</name>
<protein>
    <recommendedName>
        <fullName evidence="4">BrnA antitoxin of type II toxin-antitoxin system</fullName>
    </recommendedName>
</protein>
<sequence>MRAKLDARTVIAYASPECIAFRGREPDGVRVGRGESREQSAQVAVPFASSRPERRTVERSRAMALVRKRLDPNGRPALSSEAARRFDGIRDEDIDYSDIPDLTRVDWPKVDLDERGRIVAVRVPVDEDVVAWFRRQDPEGFERRMAEVLADHARGRRPGER</sequence>
<evidence type="ECO:0000256" key="1">
    <source>
        <dbReference type="SAM" id="MobiDB-lite"/>
    </source>
</evidence>
<dbReference type="Proteomes" id="UP000600449">
    <property type="component" value="Unassembled WGS sequence"/>
</dbReference>
<evidence type="ECO:0000313" key="2">
    <source>
        <dbReference type="EMBL" id="GGK35898.1"/>
    </source>
</evidence>
<reference evidence="2 3" key="1">
    <citation type="journal article" date="2014" name="Int. J. Syst. Evol. Microbiol.">
        <title>Complete genome sequence of Corynebacterium casei LMG S-19264T (=DSM 44701T), isolated from a smear-ripened cheese.</title>
        <authorList>
            <consortium name="US DOE Joint Genome Institute (JGI-PGF)"/>
            <person name="Walter F."/>
            <person name="Albersmeier A."/>
            <person name="Kalinowski J."/>
            <person name="Ruckert C."/>
        </authorList>
    </citation>
    <scope>NUCLEOTIDE SEQUENCE [LARGE SCALE GENOMIC DNA]</scope>
    <source>
        <strain evidence="2 3">CGMCC 1.9161</strain>
    </source>
</reference>
<evidence type="ECO:0008006" key="4">
    <source>
        <dbReference type="Google" id="ProtNLM"/>
    </source>
</evidence>
<evidence type="ECO:0000313" key="3">
    <source>
        <dbReference type="Proteomes" id="UP000600449"/>
    </source>
</evidence>
<feature type="region of interest" description="Disordered" evidence="1">
    <location>
        <begin position="29"/>
        <end position="53"/>
    </location>
</feature>
<accession>A0A917QA91</accession>
<dbReference type="AlphaFoldDB" id="A0A917QA91"/>
<gene>
    <name evidence="2" type="ORF">GCM10011322_23580</name>
</gene>
<keyword evidence="3" id="KW-1185">Reference proteome</keyword>
<dbReference type="EMBL" id="BMMF01000006">
    <property type="protein sequence ID" value="GGK35898.1"/>
    <property type="molecule type" value="Genomic_DNA"/>
</dbReference>
<comment type="caution">
    <text evidence="2">The sequence shown here is derived from an EMBL/GenBank/DDBJ whole genome shotgun (WGS) entry which is preliminary data.</text>
</comment>
<feature type="compositionally biased region" description="Basic and acidic residues" evidence="1">
    <location>
        <begin position="29"/>
        <end position="38"/>
    </location>
</feature>